<gene>
    <name evidence="2" type="ORF">HA254_01810</name>
</gene>
<keyword evidence="1" id="KW-1133">Transmembrane helix</keyword>
<keyword evidence="1" id="KW-0812">Transmembrane</keyword>
<protein>
    <submittedName>
        <fullName evidence="2">Uncharacterized protein</fullName>
    </submittedName>
</protein>
<keyword evidence="1" id="KW-0472">Membrane</keyword>
<evidence type="ECO:0000313" key="2">
    <source>
        <dbReference type="EMBL" id="HIH09383.1"/>
    </source>
</evidence>
<accession>A0A7J4IV31</accession>
<sequence length="265" mass="28849">MRLEVLSFLVATVLFAPLAAAALSGVDQEISIGESAYTYSFRVENNSDVTKPLTVDLQAPVRVLDIFVPTQISPRRSERIILRIYPEQSVEGTTYNGQLSVDLGGEVSQKAIIMHFLSQHGCPLDIDANISVDGTVLANVTNKSYRPKAVKFQSIRNVPSDWKPAGDTDFSISPFETRTVQLHIERASTFSGNAELVFSCNGAGTSTLARTEFNGGFFSGLATIGYAVALADRDFIVDVFLIIIAAILLIAFIARLVRIMSLRAQ</sequence>
<dbReference type="EMBL" id="DUGC01000033">
    <property type="protein sequence ID" value="HIH09383.1"/>
    <property type="molecule type" value="Genomic_DNA"/>
</dbReference>
<evidence type="ECO:0000256" key="1">
    <source>
        <dbReference type="SAM" id="Phobius"/>
    </source>
</evidence>
<dbReference type="AlphaFoldDB" id="A0A7J4IV31"/>
<organism evidence="2 3">
    <name type="scientific">Candidatus Iainarchaeum sp</name>
    <dbReference type="NCBI Taxonomy" id="3101447"/>
    <lineage>
        <taxon>Archaea</taxon>
        <taxon>Candidatus Iainarchaeota</taxon>
        <taxon>Candidatus Iainarchaeia</taxon>
        <taxon>Candidatus Iainarchaeales</taxon>
        <taxon>Candidatus Iainarchaeaceae</taxon>
        <taxon>Candidatus Iainarchaeum</taxon>
    </lineage>
</organism>
<name>A0A7J4IV31_9ARCH</name>
<proteinExistence type="predicted"/>
<feature type="transmembrane region" description="Helical" evidence="1">
    <location>
        <begin position="235"/>
        <end position="257"/>
    </location>
</feature>
<dbReference type="Proteomes" id="UP000565078">
    <property type="component" value="Unassembled WGS sequence"/>
</dbReference>
<reference evidence="3" key="1">
    <citation type="journal article" date="2020" name="bioRxiv">
        <title>A rank-normalized archaeal taxonomy based on genome phylogeny resolves widespread incomplete and uneven classifications.</title>
        <authorList>
            <person name="Rinke C."/>
            <person name="Chuvochina M."/>
            <person name="Mussig A.J."/>
            <person name="Chaumeil P.-A."/>
            <person name="Waite D.W."/>
            <person name="Whitman W.B."/>
            <person name="Parks D.H."/>
            <person name="Hugenholtz P."/>
        </authorList>
    </citation>
    <scope>NUCLEOTIDE SEQUENCE [LARGE SCALE GENOMIC DNA]</scope>
</reference>
<evidence type="ECO:0000313" key="3">
    <source>
        <dbReference type="Proteomes" id="UP000565078"/>
    </source>
</evidence>
<comment type="caution">
    <text evidence="2">The sequence shown here is derived from an EMBL/GenBank/DDBJ whole genome shotgun (WGS) entry which is preliminary data.</text>
</comment>